<evidence type="ECO:0000313" key="2">
    <source>
        <dbReference type="EMBL" id="MBO1321616.1"/>
    </source>
</evidence>
<accession>A0A8J7QA56</accession>
<dbReference type="CDD" id="cd04301">
    <property type="entry name" value="NAT_SF"/>
    <property type="match status" value="1"/>
</dbReference>
<dbReference type="Pfam" id="PF00583">
    <property type="entry name" value="Acetyltransf_1"/>
    <property type="match status" value="1"/>
</dbReference>
<comment type="caution">
    <text evidence="2">The sequence shown here is derived from an EMBL/GenBank/DDBJ whole genome shotgun (WGS) entry which is preliminary data.</text>
</comment>
<evidence type="ECO:0000259" key="1">
    <source>
        <dbReference type="PROSITE" id="PS51186"/>
    </source>
</evidence>
<dbReference type="Proteomes" id="UP000664417">
    <property type="component" value="Unassembled WGS sequence"/>
</dbReference>
<dbReference type="InterPro" id="IPR016181">
    <property type="entry name" value="Acyl_CoA_acyltransferase"/>
</dbReference>
<evidence type="ECO:0000313" key="3">
    <source>
        <dbReference type="Proteomes" id="UP000664417"/>
    </source>
</evidence>
<dbReference type="InterPro" id="IPR000182">
    <property type="entry name" value="GNAT_dom"/>
</dbReference>
<dbReference type="GO" id="GO:0016747">
    <property type="term" value="F:acyltransferase activity, transferring groups other than amino-acyl groups"/>
    <property type="evidence" value="ECO:0007669"/>
    <property type="project" value="InterPro"/>
</dbReference>
<dbReference type="AlphaFoldDB" id="A0A8J7QA56"/>
<proteinExistence type="predicted"/>
<keyword evidence="3" id="KW-1185">Reference proteome</keyword>
<feature type="domain" description="N-acetyltransferase" evidence="1">
    <location>
        <begin position="14"/>
        <end position="174"/>
    </location>
</feature>
<dbReference type="SUPFAM" id="SSF55729">
    <property type="entry name" value="Acyl-CoA N-acyltransferases (Nat)"/>
    <property type="match status" value="1"/>
</dbReference>
<name>A0A8J7QA56_9BACT</name>
<dbReference type="InterPro" id="IPR052742">
    <property type="entry name" value="Mito_N-acetyltransferase"/>
</dbReference>
<dbReference type="RefSeq" id="WP_207861589.1">
    <property type="nucleotide sequence ID" value="NZ_JAFREP010000026.1"/>
</dbReference>
<organism evidence="2 3">
    <name type="scientific">Acanthopleuribacter pedis</name>
    <dbReference type="NCBI Taxonomy" id="442870"/>
    <lineage>
        <taxon>Bacteria</taxon>
        <taxon>Pseudomonadati</taxon>
        <taxon>Acidobacteriota</taxon>
        <taxon>Holophagae</taxon>
        <taxon>Acanthopleuribacterales</taxon>
        <taxon>Acanthopleuribacteraceae</taxon>
        <taxon>Acanthopleuribacter</taxon>
    </lineage>
</organism>
<protein>
    <submittedName>
        <fullName evidence="2">GNAT family N-acetyltransferase</fullName>
    </submittedName>
</protein>
<dbReference type="PROSITE" id="PS51186">
    <property type="entry name" value="GNAT"/>
    <property type="match status" value="1"/>
</dbReference>
<reference evidence="2" key="1">
    <citation type="submission" date="2021-03" db="EMBL/GenBank/DDBJ databases">
        <authorList>
            <person name="Wang G."/>
        </authorList>
    </citation>
    <scope>NUCLEOTIDE SEQUENCE</scope>
    <source>
        <strain evidence="2">KCTC 12899</strain>
    </source>
</reference>
<dbReference type="EMBL" id="JAFREP010000026">
    <property type="protein sequence ID" value="MBO1321616.1"/>
    <property type="molecule type" value="Genomic_DNA"/>
</dbReference>
<dbReference type="Gene3D" id="3.40.630.30">
    <property type="match status" value="1"/>
</dbReference>
<gene>
    <name evidence="2" type="ORF">J3U88_24270</name>
</gene>
<dbReference type="PANTHER" id="PTHR43138:SF1">
    <property type="entry name" value="N-ACETYLTRANSFERASE ACA1"/>
    <property type="match status" value="1"/>
</dbReference>
<sequence length="174" mass="19120">MNETNQVNASEPAITIRAMQESDRAAVLLMARELVAEGDTYAFDAAISDAALWAFWCPSAHGRGYVLVRDGEVIAMYMIRRNHAGPGGHIGNAGYAVRRDCRGQGLGGIMGRRSLDHARELGFKAMQFNIVLASNTAAVRAWLKLGFDIKGTIPDGFQLPDGSYTDFHIMYRRL</sequence>
<dbReference type="PANTHER" id="PTHR43138">
    <property type="entry name" value="ACETYLTRANSFERASE, GNAT FAMILY"/>
    <property type="match status" value="1"/>
</dbReference>